<dbReference type="InterPro" id="IPR019699">
    <property type="entry name" value="DUF2584"/>
</dbReference>
<dbReference type="STRING" id="1196324.A374_04354"/>
<dbReference type="Gene3D" id="2.40.240.20">
    <property type="entry name" value="Hypothetical PUA domain-like, domain 1"/>
    <property type="match status" value="1"/>
</dbReference>
<keyword evidence="2" id="KW-1185">Reference proteome</keyword>
<dbReference type="Proteomes" id="UP000004080">
    <property type="component" value="Unassembled WGS sequence"/>
</dbReference>
<dbReference type="RefSeq" id="WP_007200970.1">
    <property type="nucleotide sequence ID" value="NZ_AKKV01000020.1"/>
</dbReference>
<reference evidence="1 2" key="1">
    <citation type="journal article" date="2012" name="J. Bacteriol.">
        <title>Genome of Bacillus macauensis ZFHKF-1, a Long-Chain-Forming Bacterium.</title>
        <authorList>
            <person name="Cai L."/>
            <person name="Zhang T."/>
        </authorList>
    </citation>
    <scope>NUCLEOTIDE SEQUENCE [LARGE SCALE GENOMIC DNA]</scope>
    <source>
        <strain evidence="1 2">ZFHKF-1</strain>
    </source>
</reference>
<comment type="caution">
    <text evidence="1">The sequence shown here is derived from an EMBL/GenBank/DDBJ whole genome shotgun (WGS) entry which is preliminary data.</text>
</comment>
<dbReference type="EMBL" id="AKKV01000020">
    <property type="protein sequence ID" value="EIT86775.1"/>
    <property type="molecule type" value="Genomic_DNA"/>
</dbReference>
<dbReference type="InterPro" id="IPR015947">
    <property type="entry name" value="PUA-like_sf"/>
</dbReference>
<dbReference type="SUPFAM" id="SSF88697">
    <property type="entry name" value="PUA domain-like"/>
    <property type="match status" value="1"/>
</dbReference>
<dbReference type="OrthoDB" id="2361576at2"/>
<protein>
    <submittedName>
        <fullName evidence="1">YtmB protein</fullName>
    </submittedName>
</protein>
<gene>
    <name evidence="1" type="ORF">A374_04354</name>
</gene>
<dbReference type="PATRIC" id="fig|1196324.3.peg.884"/>
<dbReference type="AlphaFoldDB" id="I8UIQ4"/>
<name>I8UIQ4_9BACL</name>
<proteinExistence type="predicted"/>
<dbReference type="eggNOG" id="ENOG503345V">
    <property type="taxonomic scope" value="Bacteria"/>
</dbReference>
<evidence type="ECO:0000313" key="1">
    <source>
        <dbReference type="EMBL" id="EIT86775.1"/>
    </source>
</evidence>
<dbReference type="Pfam" id="PF10763">
    <property type="entry name" value="DUF2584"/>
    <property type="match status" value="1"/>
</dbReference>
<accession>I8UIQ4</accession>
<sequence length="80" mass="9248">MGMPLEVQTMIVTKGKAERQEDYSYRLVKAGYRLYPLDVPLTVHKTKDAKSHAIATIYSLTWHENKTEIQYKLLDLHGVN</sequence>
<organism evidence="1 2">
    <name type="scientific">Fictibacillus macauensis ZFHKF-1</name>
    <dbReference type="NCBI Taxonomy" id="1196324"/>
    <lineage>
        <taxon>Bacteria</taxon>
        <taxon>Bacillati</taxon>
        <taxon>Bacillota</taxon>
        <taxon>Bacilli</taxon>
        <taxon>Bacillales</taxon>
        <taxon>Fictibacillaceae</taxon>
        <taxon>Fictibacillus</taxon>
    </lineage>
</organism>
<evidence type="ECO:0000313" key="2">
    <source>
        <dbReference type="Proteomes" id="UP000004080"/>
    </source>
</evidence>